<comment type="similarity">
    <text evidence="1 5">Belongs to the Fmt family.</text>
</comment>
<dbReference type="SUPFAM" id="SSF53328">
    <property type="entry name" value="Formyltransferase"/>
    <property type="match status" value="1"/>
</dbReference>
<dbReference type="InterPro" id="IPR036477">
    <property type="entry name" value="Formyl_transf_N_sf"/>
</dbReference>
<comment type="catalytic activity">
    <reaction evidence="5">
        <text>L-methionyl-tRNA(fMet) + (6R)-10-formyltetrahydrofolate = N-formyl-L-methionyl-tRNA(fMet) + (6S)-5,6,7,8-tetrahydrofolate + H(+)</text>
        <dbReference type="Rhea" id="RHEA:24380"/>
        <dbReference type="Rhea" id="RHEA-COMP:9952"/>
        <dbReference type="Rhea" id="RHEA-COMP:9953"/>
        <dbReference type="ChEBI" id="CHEBI:15378"/>
        <dbReference type="ChEBI" id="CHEBI:57453"/>
        <dbReference type="ChEBI" id="CHEBI:78530"/>
        <dbReference type="ChEBI" id="CHEBI:78844"/>
        <dbReference type="ChEBI" id="CHEBI:195366"/>
        <dbReference type="EC" id="2.1.2.9"/>
    </reaction>
</comment>
<dbReference type="Pfam" id="PF02911">
    <property type="entry name" value="Formyl_trans_C"/>
    <property type="match status" value="1"/>
</dbReference>
<dbReference type="EC" id="2.1.2.9" evidence="2 5"/>
<evidence type="ECO:0000256" key="1">
    <source>
        <dbReference type="ARBA" id="ARBA00010699"/>
    </source>
</evidence>
<dbReference type="NCBIfam" id="TIGR00460">
    <property type="entry name" value="fmt"/>
    <property type="match status" value="1"/>
</dbReference>
<evidence type="ECO:0000259" key="6">
    <source>
        <dbReference type="Pfam" id="PF00551"/>
    </source>
</evidence>
<evidence type="ECO:0000256" key="4">
    <source>
        <dbReference type="ARBA" id="ARBA00022917"/>
    </source>
</evidence>
<dbReference type="InterPro" id="IPR011034">
    <property type="entry name" value="Formyl_transferase-like_C_sf"/>
</dbReference>
<dbReference type="InterPro" id="IPR005793">
    <property type="entry name" value="Formyl_trans_C"/>
</dbReference>
<evidence type="ECO:0000313" key="8">
    <source>
        <dbReference type="EMBL" id="OGE73917.1"/>
    </source>
</evidence>
<gene>
    <name evidence="5" type="primary">fmt</name>
    <name evidence="8" type="ORF">A3K06_03720</name>
</gene>
<organism evidence="8 9">
    <name type="scientific">Candidatus Doudnabacteria bacterium RIFCSPHIGHO2_01_52_17</name>
    <dbReference type="NCBI Taxonomy" id="1817820"/>
    <lineage>
        <taxon>Bacteria</taxon>
        <taxon>Candidatus Doudnaibacteriota</taxon>
    </lineage>
</organism>
<dbReference type="Gene3D" id="3.40.50.12230">
    <property type="match status" value="1"/>
</dbReference>
<comment type="caution">
    <text evidence="8">The sequence shown here is derived from an EMBL/GenBank/DDBJ whole genome shotgun (WGS) entry which is preliminary data.</text>
</comment>
<dbReference type="GO" id="GO:0005829">
    <property type="term" value="C:cytosol"/>
    <property type="evidence" value="ECO:0007669"/>
    <property type="project" value="TreeGrafter"/>
</dbReference>
<dbReference type="InterPro" id="IPR002376">
    <property type="entry name" value="Formyl_transf_N"/>
</dbReference>
<proteinExistence type="inferred from homology"/>
<keyword evidence="4 5" id="KW-0648">Protein biosynthesis</keyword>
<protein>
    <recommendedName>
        <fullName evidence="2 5">Methionyl-tRNA formyltransferase</fullName>
        <ecNumber evidence="2 5">2.1.2.9</ecNumber>
    </recommendedName>
</protein>
<dbReference type="GO" id="GO:0004479">
    <property type="term" value="F:methionyl-tRNA formyltransferase activity"/>
    <property type="evidence" value="ECO:0007669"/>
    <property type="project" value="UniProtKB-UniRule"/>
</dbReference>
<feature type="domain" description="Formyl transferase N-terminal" evidence="6">
    <location>
        <begin position="1"/>
        <end position="175"/>
    </location>
</feature>
<dbReference type="Proteomes" id="UP000176547">
    <property type="component" value="Unassembled WGS sequence"/>
</dbReference>
<evidence type="ECO:0000256" key="2">
    <source>
        <dbReference type="ARBA" id="ARBA00012261"/>
    </source>
</evidence>
<feature type="domain" description="Formyl transferase C-terminal" evidence="7">
    <location>
        <begin position="198"/>
        <end position="295"/>
    </location>
</feature>
<dbReference type="HAMAP" id="MF_00182">
    <property type="entry name" value="Formyl_trans"/>
    <property type="match status" value="1"/>
</dbReference>
<dbReference type="CDD" id="cd08704">
    <property type="entry name" value="Met_tRNA_FMT_C"/>
    <property type="match status" value="1"/>
</dbReference>
<accession>A0A1F5N8D5</accession>
<name>A0A1F5N8D5_9BACT</name>
<reference evidence="8 9" key="1">
    <citation type="journal article" date="2016" name="Nat. Commun.">
        <title>Thousands of microbial genomes shed light on interconnected biogeochemical processes in an aquifer system.</title>
        <authorList>
            <person name="Anantharaman K."/>
            <person name="Brown C.T."/>
            <person name="Hug L.A."/>
            <person name="Sharon I."/>
            <person name="Castelle C.J."/>
            <person name="Probst A.J."/>
            <person name="Thomas B.C."/>
            <person name="Singh A."/>
            <person name="Wilkins M.J."/>
            <person name="Karaoz U."/>
            <person name="Brodie E.L."/>
            <person name="Williams K.H."/>
            <person name="Hubbard S.S."/>
            <person name="Banfield J.F."/>
        </authorList>
    </citation>
    <scope>NUCLEOTIDE SEQUENCE [LARGE SCALE GENOMIC DNA]</scope>
</reference>
<dbReference type="CDD" id="cd08646">
    <property type="entry name" value="FMT_core_Met-tRNA-FMT_N"/>
    <property type="match status" value="1"/>
</dbReference>
<comment type="function">
    <text evidence="5">Attaches a formyl group to the free amino group of methionyl-tRNA(fMet). The formyl group appears to play a dual role in the initiator identity of N-formylmethionyl-tRNA by promoting its recognition by IF2 and preventing the misappropriation of this tRNA by the elongation apparatus.</text>
</comment>
<evidence type="ECO:0000259" key="7">
    <source>
        <dbReference type="Pfam" id="PF02911"/>
    </source>
</evidence>
<dbReference type="PANTHER" id="PTHR11138">
    <property type="entry name" value="METHIONYL-TRNA FORMYLTRANSFERASE"/>
    <property type="match status" value="1"/>
</dbReference>
<evidence type="ECO:0000313" key="9">
    <source>
        <dbReference type="Proteomes" id="UP000176547"/>
    </source>
</evidence>
<dbReference type="InterPro" id="IPR044135">
    <property type="entry name" value="Met-tRNA-FMT_C"/>
</dbReference>
<sequence length="304" mass="33597">MNIIFFGTSEFALPALRKLYENDFKIAGVVTQPDRPAGRDLRPQSSPVKEEALKLRLPILQPDHLPSTTYPLPEADLYIVASYGIIIPKKILDIPKLGALNIHPSLLPKYRGPSPIQTAILNGDAETGVTIMKLDEKMDHGPIVAQEALPIQRKGFTKLHDELARLGAKLLIDVLSKYETGEIEPAAQNDAKATFTKNISKDMGRIDWSKSADLIERQVRAYEGWPVAWTMQGQRLLKIHAAKAVESKWSSGAPGDIMEATKKLTVKCGERSLEITSLQPESGRKMTSEEFIRGARGLLGKRLG</sequence>
<dbReference type="EMBL" id="MFEG01000076">
    <property type="protein sequence ID" value="OGE73917.1"/>
    <property type="molecule type" value="Genomic_DNA"/>
</dbReference>
<keyword evidence="3 5" id="KW-0808">Transferase</keyword>
<dbReference type="SUPFAM" id="SSF50486">
    <property type="entry name" value="FMT C-terminal domain-like"/>
    <property type="match status" value="1"/>
</dbReference>
<dbReference type="InterPro" id="IPR005794">
    <property type="entry name" value="Fmt"/>
</dbReference>
<dbReference type="InterPro" id="IPR041711">
    <property type="entry name" value="Met-tRNA-FMT_N"/>
</dbReference>
<evidence type="ECO:0000256" key="5">
    <source>
        <dbReference type="HAMAP-Rule" id="MF_00182"/>
    </source>
</evidence>
<dbReference type="AlphaFoldDB" id="A0A1F5N8D5"/>
<feature type="binding site" evidence="5">
    <location>
        <begin position="105"/>
        <end position="108"/>
    </location>
    <ligand>
        <name>(6S)-5,6,7,8-tetrahydrofolate</name>
        <dbReference type="ChEBI" id="CHEBI:57453"/>
    </ligand>
</feature>
<evidence type="ECO:0000256" key="3">
    <source>
        <dbReference type="ARBA" id="ARBA00022679"/>
    </source>
</evidence>
<dbReference type="PANTHER" id="PTHR11138:SF5">
    <property type="entry name" value="METHIONYL-TRNA FORMYLTRANSFERASE, MITOCHONDRIAL"/>
    <property type="match status" value="1"/>
</dbReference>
<dbReference type="Pfam" id="PF00551">
    <property type="entry name" value="Formyl_trans_N"/>
    <property type="match status" value="1"/>
</dbReference>